<comment type="similarity">
    <text evidence="2 12">Belongs to the calycin superfamily. Lipocalin family.</text>
</comment>
<evidence type="ECO:0000313" key="16">
    <source>
        <dbReference type="Proteomes" id="UP000613743"/>
    </source>
</evidence>
<dbReference type="SUPFAM" id="SSF50814">
    <property type="entry name" value="Lipocalins"/>
    <property type="match status" value="1"/>
</dbReference>
<comment type="function">
    <text evidence="10 12">Involved in the storage or transport of lipids necessary for membrane maintenance under stressful conditions. Displays a binding preference for lysophospholipids.</text>
</comment>
<dbReference type="FunFam" id="2.40.128.20:FF:000002">
    <property type="entry name" value="Outer membrane lipoprotein Blc"/>
    <property type="match status" value="1"/>
</dbReference>
<reference evidence="15" key="1">
    <citation type="journal article" date="2014" name="Int. J. Syst. Evol. Microbiol.">
        <title>Complete genome sequence of Corynebacterium casei LMG S-19264T (=DSM 44701T), isolated from a smear-ripened cheese.</title>
        <authorList>
            <consortium name="US DOE Joint Genome Institute (JGI-PGF)"/>
            <person name="Walter F."/>
            <person name="Albersmeier A."/>
            <person name="Kalinowski J."/>
            <person name="Ruckert C."/>
        </authorList>
    </citation>
    <scope>NUCLEOTIDE SEQUENCE</scope>
    <source>
        <strain evidence="15">JCM 30804</strain>
    </source>
</reference>
<feature type="lipid moiety-binding region" description="S-diacylglycerol cysteine" evidence="13">
    <location>
        <position position="16"/>
    </location>
</feature>
<dbReference type="EMBL" id="BMPZ01000003">
    <property type="protein sequence ID" value="GGI79818.1"/>
    <property type="molecule type" value="Genomic_DNA"/>
</dbReference>
<evidence type="ECO:0000256" key="3">
    <source>
        <dbReference type="ARBA" id="ARBA00011738"/>
    </source>
</evidence>
<evidence type="ECO:0000256" key="1">
    <source>
        <dbReference type="ARBA" id="ARBA00004459"/>
    </source>
</evidence>
<dbReference type="PROSITE" id="PS00213">
    <property type="entry name" value="LIPOCALIN"/>
    <property type="match status" value="1"/>
</dbReference>
<dbReference type="PIRSF" id="PIRSF036893">
    <property type="entry name" value="Lipocalin_ApoD"/>
    <property type="match status" value="1"/>
</dbReference>
<dbReference type="InterPro" id="IPR000566">
    <property type="entry name" value="Lipocln_cytosolic_FA-bd_dom"/>
</dbReference>
<keyword evidence="8 12" id="KW-0998">Cell outer membrane</keyword>
<evidence type="ECO:0000256" key="12">
    <source>
        <dbReference type="PIRNR" id="PIRNR036893"/>
    </source>
</evidence>
<evidence type="ECO:0000256" key="6">
    <source>
        <dbReference type="ARBA" id="ARBA00023136"/>
    </source>
</evidence>
<evidence type="ECO:0000256" key="8">
    <source>
        <dbReference type="ARBA" id="ARBA00023237"/>
    </source>
</evidence>
<keyword evidence="16" id="KW-1185">Reference proteome</keyword>
<dbReference type="PRINTS" id="PR01171">
    <property type="entry name" value="BCTLIPOCALIN"/>
</dbReference>
<dbReference type="InterPro" id="IPR022272">
    <property type="entry name" value="Lipocalin_CS"/>
</dbReference>
<evidence type="ECO:0000256" key="7">
    <source>
        <dbReference type="ARBA" id="ARBA00023139"/>
    </source>
</evidence>
<comment type="subunit">
    <text evidence="3 12">Homodimer.</text>
</comment>
<dbReference type="Proteomes" id="UP000613743">
    <property type="component" value="Unassembled WGS sequence"/>
</dbReference>
<comment type="caution">
    <text evidence="15">The sequence shown here is derived from an EMBL/GenBank/DDBJ whole genome shotgun (WGS) entry which is preliminary data.</text>
</comment>
<dbReference type="PANTHER" id="PTHR10612:SF34">
    <property type="entry name" value="APOLIPOPROTEIN D"/>
    <property type="match status" value="1"/>
</dbReference>
<accession>A0A917JRA3</accession>
<dbReference type="InterPro" id="IPR002446">
    <property type="entry name" value="Lipocalin_bac"/>
</dbReference>
<evidence type="ECO:0000256" key="4">
    <source>
        <dbReference type="ARBA" id="ARBA00022729"/>
    </source>
</evidence>
<proteinExistence type="inferred from homology"/>
<dbReference type="GO" id="GO:0009279">
    <property type="term" value="C:cell outer membrane"/>
    <property type="evidence" value="ECO:0007669"/>
    <property type="project" value="UniProtKB-SubCell"/>
</dbReference>
<evidence type="ECO:0000256" key="9">
    <source>
        <dbReference type="ARBA" id="ARBA00023288"/>
    </source>
</evidence>
<evidence type="ECO:0000256" key="2">
    <source>
        <dbReference type="ARBA" id="ARBA00006889"/>
    </source>
</evidence>
<comment type="subcellular location">
    <subcellularLocation>
        <location evidence="1">Cell outer membrane</location>
        <topology evidence="1">Lipid-anchor</topology>
    </subcellularLocation>
</comment>
<feature type="domain" description="Lipocalin/cytosolic fatty-acid binding" evidence="14">
    <location>
        <begin position="30"/>
        <end position="170"/>
    </location>
</feature>
<evidence type="ECO:0000313" key="15">
    <source>
        <dbReference type="EMBL" id="GGI79818.1"/>
    </source>
</evidence>
<reference evidence="15" key="2">
    <citation type="submission" date="2020-09" db="EMBL/GenBank/DDBJ databases">
        <authorList>
            <person name="Sun Q."/>
            <person name="Ohkuma M."/>
        </authorList>
    </citation>
    <scope>NUCLEOTIDE SEQUENCE</scope>
    <source>
        <strain evidence="15">JCM 30804</strain>
    </source>
</reference>
<dbReference type="PROSITE" id="PS51257">
    <property type="entry name" value="PROKAR_LIPOPROTEIN"/>
    <property type="match status" value="1"/>
</dbReference>
<protein>
    <recommendedName>
        <fullName evidence="11 12">Outer membrane lipoprotein Blc</fullName>
    </recommendedName>
</protein>
<keyword evidence="6 12" id="KW-0472">Membrane</keyword>
<dbReference type="InterPro" id="IPR047202">
    <property type="entry name" value="Lipocalin_Blc-like_dom"/>
</dbReference>
<dbReference type="InterPro" id="IPR012674">
    <property type="entry name" value="Calycin"/>
</dbReference>
<evidence type="ECO:0000256" key="10">
    <source>
        <dbReference type="ARBA" id="ARBA00057024"/>
    </source>
</evidence>
<dbReference type="AlphaFoldDB" id="A0A917JRA3"/>
<evidence type="ECO:0000256" key="5">
    <source>
        <dbReference type="ARBA" id="ARBA00023121"/>
    </source>
</evidence>
<keyword evidence="5 12" id="KW-0446">Lipid-binding</keyword>
<keyword evidence="7 13" id="KW-0564">Palmitate</keyword>
<dbReference type="CDD" id="cd19438">
    <property type="entry name" value="lipocalin_Blc-like"/>
    <property type="match status" value="1"/>
</dbReference>
<dbReference type="Pfam" id="PF08212">
    <property type="entry name" value="Lipocalin_2"/>
    <property type="match status" value="1"/>
</dbReference>
<dbReference type="GO" id="GO:0008289">
    <property type="term" value="F:lipid binding"/>
    <property type="evidence" value="ECO:0007669"/>
    <property type="project" value="UniProtKB-UniRule"/>
</dbReference>
<name>A0A917JRA3_9GAMM</name>
<dbReference type="GO" id="GO:0006950">
    <property type="term" value="P:response to stress"/>
    <property type="evidence" value="ECO:0007669"/>
    <property type="project" value="UniProtKB-ARBA"/>
</dbReference>
<keyword evidence="9 12" id="KW-0449">Lipoprotein</keyword>
<evidence type="ECO:0000256" key="11">
    <source>
        <dbReference type="ARBA" id="ARBA00071217"/>
    </source>
</evidence>
<dbReference type="PANTHER" id="PTHR10612">
    <property type="entry name" value="APOLIPOPROTEIN D"/>
    <property type="match status" value="1"/>
</dbReference>
<dbReference type="InterPro" id="IPR022271">
    <property type="entry name" value="Lipocalin_ApoD"/>
</dbReference>
<keyword evidence="4" id="KW-0732">Signal</keyword>
<dbReference type="Gene3D" id="2.40.128.20">
    <property type="match status" value="1"/>
</dbReference>
<evidence type="ECO:0000256" key="13">
    <source>
        <dbReference type="PIRSR" id="PIRSR036893-52"/>
    </source>
</evidence>
<dbReference type="RefSeq" id="WP_188919733.1">
    <property type="nucleotide sequence ID" value="NZ_BMPZ01000003.1"/>
</dbReference>
<organism evidence="15 16">
    <name type="scientific">Shewanella gelidii</name>
    <dbReference type="NCBI Taxonomy" id="1642821"/>
    <lineage>
        <taxon>Bacteria</taxon>
        <taxon>Pseudomonadati</taxon>
        <taxon>Pseudomonadota</taxon>
        <taxon>Gammaproteobacteria</taxon>
        <taxon>Alteromonadales</taxon>
        <taxon>Shewanellaceae</taxon>
        <taxon>Shewanella</taxon>
    </lineage>
</organism>
<sequence length="179" mass="20182">MKRLWMLCVCVWLTACVGVPDGVKPVNNFELERYLGTWYEVARLDHSFERGLTNVSATYRMRSDGGVAVLNRGYDAVDKRWKEADGKAYFVESPDSGYLKVSFFGPFYGAYVVFELEAAAYQYAFVSGPDHEYLWLLSRTPQVSEQVKQAFLDASATAGFDTDALIWVNQKSVSEVAKP</sequence>
<evidence type="ECO:0000259" key="14">
    <source>
        <dbReference type="Pfam" id="PF08212"/>
    </source>
</evidence>
<gene>
    <name evidence="15" type="primary">blc</name>
    <name evidence="15" type="ORF">GCM10009332_16490</name>
</gene>
<feature type="lipid moiety-binding region" description="N-palmitoyl cysteine" evidence="13">
    <location>
        <position position="16"/>
    </location>
</feature>